<dbReference type="EMBL" id="CAJQZP010000884">
    <property type="protein sequence ID" value="CAG4991150.1"/>
    <property type="molecule type" value="Genomic_DNA"/>
</dbReference>
<name>A0A8S3X0H7_PARAO</name>
<gene>
    <name evidence="1" type="ORF">PAPOLLO_LOCUS12068</name>
</gene>
<dbReference type="PANTHER" id="PTHR13604">
    <property type="entry name" value="DC12-RELATED"/>
    <property type="match status" value="1"/>
</dbReference>
<evidence type="ECO:0000313" key="2">
    <source>
        <dbReference type="Proteomes" id="UP000691718"/>
    </source>
</evidence>
<comment type="caution">
    <text evidence="1">The sequence shown here is derived from an EMBL/GenBank/DDBJ whole genome shotgun (WGS) entry which is preliminary data.</text>
</comment>
<keyword evidence="2" id="KW-1185">Reference proteome</keyword>
<dbReference type="GO" id="GO:0106300">
    <property type="term" value="P:protein-DNA covalent cross-linking repair"/>
    <property type="evidence" value="ECO:0007669"/>
    <property type="project" value="InterPro"/>
</dbReference>
<dbReference type="Pfam" id="PF02586">
    <property type="entry name" value="SRAP"/>
    <property type="match status" value="1"/>
</dbReference>
<protein>
    <submittedName>
        <fullName evidence="1">(apollo) hypothetical protein</fullName>
    </submittedName>
</protein>
<organism evidence="1 2">
    <name type="scientific">Parnassius apollo</name>
    <name type="common">Apollo butterfly</name>
    <name type="synonym">Papilio apollo</name>
    <dbReference type="NCBI Taxonomy" id="110799"/>
    <lineage>
        <taxon>Eukaryota</taxon>
        <taxon>Metazoa</taxon>
        <taxon>Ecdysozoa</taxon>
        <taxon>Arthropoda</taxon>
        <taxon>Hexapoda</taxon>
        <taxon>Insecta</taxon>
        <taxon>Pterygota</taxon>
        <taxon>Neoptera</taxon>
        <taxon>Endopterygota</taxon>
        <taxon>Lepidoptera</taxon>
        <taxon>Glossata</taxon>
        <taxon>Ditrysia</taxon>
        <taxon>Papilionoidea</taxon>
        <taxon>Papilionidae</taxon>
        <taxon>Parnassiinae</taxon>
        <taxon>Parnassini</taxon>
        <taxon>Parnassius</taxon>
        <taxon>Parnassius</taxon>
    </lineage>
</organism>
<dbReference type="AlphaFoldDB" id="A0A8S3X0H7"/>
<dbReference type="InterPro" id="IPR003738">
    <property type="entry name" value="SRAP"/>
</dbReference>
<sequence>MCGRTALSLDKELIRCACSYKIRHGHGDSYVKPEWLHEHNDGKEYVPSYNIAPTDVSPVLISSSKYRTTQSDSIRIIKPMMWGIIPPWHKGDYHKHNLSTNNCRLENIRQSKLYNPILLNGGRCIIVVEGYYEWQTTIKTKVKQPYYIYASQEEHIKSKHKHVPAICSVLDDAIQDMSGVAGERGARSGTNPARFTIDEPDTFQNSYNDGDGWNGLKLLYIAGLYNTWQNDDIILYSYSIITMDSNNTLDWLHHRMPAILDTEVQIEAWLDIDNVNADMALSYLKPSKLLSWHQVSTAVNNSRYKSDDCIKRISKEKCSQKSITTWFTKTEKRKINDEEYTKSKKFK</sequence>
<reference evidence="1" key="1">
    <citation type="submission" date="2021-04" db="EMBL/GenBank/DDBJ databases">
        <authorList>
            <person name="Tunstrom K."/>
        </authorList>
    </citation>
    <scope>NUCLEOTIDE SEQUENCE</scope>
</reference>
<dbReference type="Proteomes" id="UP000691718">
    <property type="component" value="Unassembled WGS sequence"/>
</dbReference>
<dbReference type="PANTHER" id="PTHR13604:SF0">
    <property type="entry name" value="ABASIC SITE PROCESSING PROTEIN HMCES"/>
    <property type="match status" value="1"/>
</dbReference>
<accession>A0A8S3X0H7</accession>
<proteinExistence type="predicted"/>
<dbReference type="GO" id="GO:0003697">
    <property type="term" value="F:single-stranded DNA binding"/>
    <property type="evidence" value="ECO:0007669"/>
    <property type="project" value="InterPro"/>
</dbReference>
<dbReference type="OrthoDB" id="2111841at2759"/>
<evidence type="ECO:0000313" key="1">
    <source>
        <dbReference type="EMBL" id="CAG4991150.1"/>
    </source>
</evidence>